<dbReference type="Pfam" id="PF10393">
    <property type="entry name" value="Matrilin_ccoil"/>
    <property type="match status" value="1"/>
</dbReference>
<feature type="region of interest" description="Disordered" evidence="9">
    <location>
        <begin position="781"/>
        <end position="807"/>
    </location>
</feature>
<dbReference type="InterPro" id="IPR000742">
    <property type="entry name" value="EGF"/>
</dbReference>
<reference evidence="11" key="1">
    <citation type="submission" date="2025-08" db="UniProtKB">
        <authorList>
            <consortium name="Ensembl"/>
        </authorList>
    </citation>
    <scope>IDENTIFICATION</scope>
</reference>
<name>A0A663DSZ4_AQUCH</name>
<organism evidence="11 12">
    <name type="scientific">Aquila chrysaetos chrysaetos</name>
    <dbReference type="NCBI Taxonomy" id="223781"/>
    <lineage>
        <taxon>Eukaryota</taxon>
        <taxon>Metazoa</taxon>
        <taxon>Chordata</taxon>
        <taxon>Craniata</taxon>
        <taxon>Vertebrata</taxon>
        <taxon>Euteleostomi</taxon>
        <taxon>Archelosauria</taxon>
        <taxon>Archosauria</taxon>
        <taxon>Dinosauria</taxon>
        <taxon>Saurischia</taxon>
        <taxon>Theropoda</taxon>
        <taxon>Coelurosauria</taxon>
        <taxon>Aves</taxon>
        <taxon>Neognathae</taxon>
        <taxon>Neoaves</taxon>
        <taxon>Telluraves</taxon>
        <taxon>Accipitrimorphae</taxon>
        <taxon>Accipitriformes</taxon>
        <taxon>Accipitridae</taxon>
        <taxon>Accipitrinae</taxon>
        <taxon>Aquila</taxon>
    </lineage>
</organism>
<evidence type="ECO:0000313" key="12">
    <source>
        <dbReference type="Proteomes" id="UP000472275"/>
    </source>
</evidence>
<dbReference type="SMART" id="SM00181">
    <property type="entry name" value="EGF"/>
    <property type="match status" value="10"/>
</dbReference>
<evidence type="ECO:0000313" key="11">
    <source>
        <dbReference type="Ensembl" id="ENSACCP00020003002.1"/>
    </source>
</evidence>
<evidence type="ECO:0000256" key="6">
    <source>
        <dbReference type="ARBA" id="ARBA00023054"/>
    </source>
</evidence>
<keyword evidence="4" id="KW-0732">Signal</keyword>
<dbReference type="FunFam" id="3.40.50.410:FF:000004">
    <property type="entry name" value="collagen alpha-6(VI) chain"/>
    <property type="match status" value="2"/>
</dbReference>
<comment type="subcellular location">
    <subcellularLocation>
        <location evidence="1">Secreted</location>
    </subcellularLocation>
</comment>
<keyword evidence="3" id="KW-0245">EGF-like domain</keyword>
<evidence type="ECO:0000256" key="4">
    <source>
        <dbReference type="ARBA" id="ARBA00022729"/>
    </source>
</evidence>
<dbReference type="Pfam" id="PF14670">
    <property type="entry name" value="FXa_inhibition"/>
    <property type="match status" value="8"/>
</dbReference>
<evidence type="ECO:0000256" key="1">
    <source>
        <dbReference type="ARBA" id="ARBA00004613"/>
    </source>
</evidence>
<evidence type="ECO:0000256" key="9">
    <source>
        <dbReference type="SAM" id="MobiDB-lite"/>
    </source>
</evidence>
<dbReference type="PANTHER" id="PTHR24020:SF35">
    <property type="entry name" value="MATRILIN-2"/>
    <property type="match status" value="1"/>
</dbReference>
<dbReference type="InterPro" id="IPR002035">
    <property type="entry name" value="VWF_A"/>
</dbReference>
<sequence length="836" mass="94181">IDSSRSVRPYDFEKVKEFILTILQFLDISPDATRVGLIQYGSTVKHEFSLKTFRRKQDIERAVKRMMHLATGTMTGLAIQYAVNIAFSESEGARPLKQNVPRIIMIVTDGRPQDPVTEIATKARNSGILIFAIGVGRVDMNTLKSIGSEPHEEHVFLVANFSQIETLTSAFQTKLCVPHMCSTVEHRCDHFCINTPGSYICRCKQGYILNADQKNKRTCRIDYCALSDHGCEHLCVNGDRSYTCQCFEGYRLRNDGKTCKRRDICKSVIHGCEHICVSEDDSYVCKCHEGFLLREDGKTCRNKDICSSVDHGCEHVCVNADESYICQCYEGFALREDGKTCRNVCNSVDHGCQHVCVNTDSSYMCQCYEGFVLREDKKTCKNKDICKSVSHGCEHLCVNDDDSYTCQCHDGFVLRQDGKTCRSKDICKSVNHGCEHACVNAGDSFVCKCQEGFLLREDGKTCKNKDLCKSVNHGCEHVCVNADDSYICKCHDGFLLREDRKTCRNKDVCNSVNHGCEQLCVNTEDSYICNCQCHEGFVLRQDGKTCRNKDVCKSIAHGCEHICVNNDDSYICKCQEGYVLKEDQKTCRRCTEGPVDLVFVIDGSKSLGEDNFEIVKQFVSGILDSLEISPKAARVGLLQYSTEVRTEFTLRQFSSAKDMKKAVSQMKYMGRGSMTGLALKQMFERSFTETEGARPFSANVPRISIVFTDGRAQDEVSEWAARAKRNGIIIYAIGIGKAIEEELLEIASEPSYKHLFYAEDFTAMEDISEELRAQICEALKESAHQQDPSSGRLRKTGPQPSASKDKDQCKCENLVTFQNYATNEVRKLTQRYILSE</sequence>
<dbReference type="PROSITE" id="PS50234">
    <property type="entry name" value="VWFA"/>
    <property type="match status" value="2"/>
</dbReference>
<dbReference type="SUPFAM" id="SSF53300">
    <property type="entry name" value="vWA-like"/>
    <property type="match status" value="2"/>
</dbReference>
<dbReference type="GO" id="GO:0120216">
    <property type="term" value="C:matrilin complex"/>
    <property type="evidence" value="ECO:0007669"/>
    <property type="project" value="Ensembl"/>
</dbReference>
<dbReference type="Proteomes" id="UP000472275">
    <property type="component" value="Chromosome 4"/>
</dbReference>
<feature type="domain" description="VWFA" evidence="10">
    <location>
        <begin position="596"/>
        <end position="771"/>
    </location>
</feature>
<dbReference type="InParanoid" id="A0A663DSZ4"/>
<dbReference type="Pfam" id="PF00092">
    <property type="entry name" value="VWA"/>
    <property type="match status" value="2"/>
</dbReference>
<dbReference type="PROSITE" id="PS01186">
    <property type="entry name" value="EGF_2"/>
    <property type="match status" value="5"/>
</dbReference>
<dbReference type="InterPro" id="IPR050525">
    <property type="entry name" value="ECM_Assembly_Org"/>
</dbReference>
<protein>
    <submittedName>
        <fullName evidence="11">Matrilin 2</fullName>
    </submittedName>
</protein>
<dbReference type="InterPro" id="IPR036337">
    <property type="entry name" value="Matrilin_CC_sf"/>
</dbReference>
<evidence type="ECO:0000256" key="5">
    <source>
        <dbReference type="ARBA" id="ARBA00022737"/>
    </source>
</evidence>
<dbReference type="SMART" id="SM00179">
    <property type="entry name" value="EGF_CA"/>
    <property type="match status" value="10"/>
</dbReference>
<dbReference type="InterPro" id="IPR036465">
    <property type="entry name" value="vWFA_dom_sf"/>
</dbReference>
<dbReference type="Gene3D" id="1.20.5.30">
    <property type="match status" value="1"/>
</dbReference>
<evidence type="ECO:0000256" key="3">
    <source>
        <dbReference type="ARBA" id="ARBA00022536"/>
    </source>
</evidence>
<dbReference type="SUPFAM" id="SSF57184">
    <property type="entry name" value="Growth factor receptor domain"/>
    <property type="match status" value="2"/>
</dbReference>
<dbReference type="InterPro" id="IPR001881">
    <property type="entry name" value="EGF-like_Ca-bd_dom"/>
</dbReference>
<keyword evidence="12" id="KW-1185">Reference proteome</keyword>
<dbReference type="GO" id="GO:0048678">
    <property type="term" value="P:response to axon injury"/>
    <property type="evidence" value="ECO:0007669"/>
    <property type="project" value="Ensembl"/>
</dbReference>
<reference evidence="11" key="2">
    <citation type="submission" date="2025-09" db="UniProtKB">
        <authorList>
            <consortium name="Ensembl"/>
        </authorList>
    </citation>
    <scope>IDENTIFICATION</scope>
</reference>
<dbReference type="GO" id="GO:0005604">
    <property type="term" value="C:basement membrane"/>
    <property type="evidence" value="ECO:0007669"/>
    <property type="project" value="Ensembl"/>
</dbReference>
<dbReference type="Gene3D" id="2.10.25.10">
    <property type="entry name" value="Laminin"/>
    <property type="match status" value="10"/>
</dbReference>
<dbReference type="GO" id="GO:0001764">
    <property type="term" value="P:neuron migration"/>
    <property type="evidence" value="ECO:0007669"/>
    <property type="project" value="Ensembl"/>
</dbReference>
<dbReference type="SMART" id="SM01279">
    <property type="entry name" value="Matrilin_ccoil"/>
    <property type="match status" value="1"/>
</dbReference>
<dbReference type="GO" id="GO:0005509">
    <property type="term" value="F:calcium ion binding"/>
    <property type="evidence" value="ECO:0007669"/>
    <property type="project" value="InterPro"/>
</dbReference>
<dbReference type="Pfam" id="PF07645">
    <property type="entry name" value="EGF_CA"/>
    <property type="match status" value="1"/>
</dbReference>
<dbReference type="CDD" id="cd01475">
    <property type="entry name" value="vWA_Matrilin"/>
    <property type="match status" value="1"/>
</dbReference>
<dbReference type="InterPro" id="IPR009030">
    <property type="entry name" value="Growth_fac_rcpt_cys_sf"/>
</dbReference>
<dbReference type="PANTHER" id="PTHR24020">
    <property type="entry name" value="COLLAGEN ALPHA"/>
    <property type="match status" value="1"/>
</dbReference>
<dbReference type="InterPro" id="IPR049883">
    <property type="entry name" value="NOTCH1_EGF-like"/>
</dbReference>
<dbReference type="FunFam" id="2.10.25.10:FF:000010">
    <property type="entry name" value="Pro-epidermal growth factor"/>
    <property type="match status" value="1"/>
</dbReference>
<feature type="domain" description="VWFA" evidence="10">
    <location>
        <begin position="1"/>
        <end position="171"/>
    </location>
</feature>
<dbReference type="FunFam" id="2.10.25.10:FF:000041">
    <property type="entry name" value="matrilin-2 isoform X1"/>
    <property type="match status" value="8"/>
</dbReference>
<dbReference type="InterPro" id="IPR019466">
    <property type="entry name" value="Matrilin_CC_trimer"/>
</dbReference>
<keyword evidence="8" id="KW-0325">Glycoprotein</keyword>
<accession>A0A663DSZ4</accession>
<dbReference type="Ensembl" id="ENSACCT00020003115.1">
    <property type="protein sequence ID" value="ENSACCP00020003002.1"/>
    <property type="gene ID" value="ENSACCG00020002048.1"/>
</dbReference>
<evidence type="ECO:0000256" key="2">
    <source>
        <dbReference type="ARBA" id="ARBA00022525"/>
    </source>
</evidence>
<dbReference type="GeneTree" id="ENSGT00940000158008"/>
<keyword evidence="2" id="KW-0964">Secreted</keyword>
<evidence type="ECO:0000259" key="10">
    <source>
        <dbReference type="PROSITE" id="PS50234"/>
    </source>
</evidence>
<dbReference type="AlphaFoldDB" id="A0A663DSZ4"/>
<dbReference type="SMART" id="SM00327">
    <property type="entry name" value="VWA"/>
    <property type="match status" value="2"/>
</dbReference>
<gene>
    <name evidence="11" type="primary">MATN2</name>
</gene>
<proteinExistence type="predicted"/>
<dbReference type="InterPro" id="IPR000152">
    <property type="entry name" value="EGF-type_Asp/Asn_hydroxyl_site"/>
</dbReference>
<dbReference type="PROSITE" id="PS00010">
    <property type="entry name" value="ASX_HYDROXYL"/>
    <property type="match status" value="1"/>
</dbReference>
<keyword evidence="6" id="KW-0175">Coiled coil</keyword>
<dbReference type="GO" id="GO:0007411">
    <property type="term" value="P:axon guidance"/>
    <property type="evidence" value="ECO:0007669"/>
    <property type="project" value="Ensembl"/>
</dbReference>
<evidence type="ECO:0000256" key="7">
    <source>
        <dbReference type="ARBA" id="ARBA00023157"/>
    </source>
</evidence>
<dbReference type="GO" id="GO:0031104">
    <property type="term" value="P:dendrite regeneration"/>
    <property type="evidence" value="ECO:0007669"/>
    <property type="project" value="Ensembl"/>
</dbReference>
<dbReference type="SUPFAM" id="SSF57196">
    <property type="entry name" value="EGF/Laminin"/>
    <property type="match status" value="4"/>
</dbReference>
<evidence type="ECO:0000256" key="8">
    <source>
        <dbReference type="ARBA" id="ARBA00023180"/>
    </source>
</evidence>
<keyword evidence="5" id="KW-0677">Repeat</keyword>
<dbReference type="GO" id="GO:0008347">
    <property type="term" value="P:glial cell migration"/>
    <property type="evidence" value="ECO:0007669"/>
    <property type="project" value="Ensembl"/>
</dbReference>
<dbReference type="PRINTS" id="PR00453">
    <property type="entry name" value="VWFADOMAIN"/>
</dbReference>
<keyword evidence="7" id="KW-1015">Disulfide bond</keyword>
<dbReference type="Gene3D" id="3.40.50.410">
    <property type="entry name" value="von Willebrand factor, type A domain"/>
    <property type="match status" value="2"/>
</dbReference>
<dbReference type="GO" id="GO:0005576">
    <property type="term" value="C:extracellular region"/>
    <property type="evidence" value="ECO:0007669"/>
    <property type="project" value="UniProtKB-SubCell"/>
</dbReference>